<dbReference type="Proteomes" id="UP001499930">
    <property type="component" value="Unassembled WGS sequence"/>
</dbReference>
<evidence type="ECO:0000313" key="2">
    <source>
        <dbReference type="EMBL" id="GAA3039707.1"/>
    </source>
</evidence>
<dbReference type="Gene3D" id="1.10.101.10">
    <property type="entry name" value="PGBD-like superfamily/PGBD"/>
    <property type="match status" value="1"/>
</dbReference>
<dbReference type="PANTHER" id="PTHR11022:SF41">
    <property type="entry name" value="PEPTIDOGLYCAN-RECOGNITION PROTEIN LC-RELATED"/>
    <property type="match status" value="1"/>
</dbReference>
<dbReference type="EMBL" id="BAAAWD010000029">
    <property type="protein sequence ID" value="GAA3039707.1"/>
    <property type="molecule type" value="Genomic_DNA"/>
</dbReference>
<evidence type="ECO:0000259" key="1">
    <source>
        <dbReference type="SMART" id="SM00701"/>
    </source>
</evidence>
<reference evidence="3" key="1">
    <citation type="journal article" date="2019" name="Int. J. Syst. Evol. Microbiol.">
        <title>The Global Catalogue of Microorganisms (GCM) 10K type strain sequencing project: providing services to taxonomists for standard genome sequencing and annotation.</title>
        <authorList>
            <consortium name="The Broad Institute Genomics Platform"/>
            <consortium name="The Broad Institute Genome Sequencing Center for Infectious Disease"/>
            <person name="Wu L."/>
            <person name="Ma J."/>
        </authorList>
    </citation>
    <scope>NUCLEOTIDE SEQUENCE [LARGE SCALE GENOMIC DNA]</scope>
    <source>
        <strain evidence="3">JCM 3106</strain>
    </source>
</reference>
<gene>
    <name evidence="2" type="ORF">GCM10017559_80060</name>
</gene>
<dbReference type="PANTHER" id="PTHR11022">
    <property type="entry name" value="PEPTIDOGLYCAN RECOGNITION PROTEIN"/>
    <property type="match status" value="1"/>
</dbReference>
<accession>A0ABP6LCS5</accession>
<feature type="domain" description="Peptidoglycan recognition protein family" evidence="1">
    <location>
        <begin position="2"/>
        <end position="147"/>
    </location>
</feature>
<dbReference type="SMART" id="SM00701">
    <property type="entry name" value="PGRP"/>
    <property type="match status" value="1"/>
</dbReference>
<protein>
    <recommendedName>
        <fullName evidence="1">Peptidoglycan recognition protein family domain-containing protein</fullName>
    </recommendedName>
</protein>
<dbReference type="InterPro" id="IPR036365">
    <property type="entry name" value="PGBD-like_sf"/>
</dbReference>
<evidence type="ECO:0000313" key="3">
    <source>
        <dbReference type="Proteomes" id="UP001499930"/>
    </source>
</evidence>
<dbReference type="RefSeq" id="WP_344907096.1">
    <property type="nucleotide sequence ID" value="NZ_BAAAWD010000029.1"/>
</dbReference>
<dbReference type="SUPFAM" id="SSF47090">
    <property type="entry name" value="PGBD-like"/>
    <property type="match status" value="1"/>
</dbReference>
<dbReference type="InterPro" id="IPR015510">
    <property type="entry name" value="PGRP"/>
</dbReference>
<dbReference type="InterPro" id="IPR036505">
    <property type="entry name" value="Amidase/PGRP_sf"/>
</dbReference>
<proteinExistence type="predicted"/>
<dbReference type="Gene3D" id="3.40.80.10">
    <property type="entry name" value="Peptidoglycan recognition protein-like"/>
    <property type="match status" value="1"/>
</dbReference>
<comment type="caution">
    <text evidence="2">The sequence shown here is derived from an EMBL/GenBank/DDBJ whole genome shotgun (WGS) entry which is preliminary data.</text>
</comment>
<dbReference type="SUPFAM" id="SSF55846">
    <property type="entry name" value="N-acetylmuramoyl-L-alanine amidase-like"/>
    <property type="match status" value="1"/>
</dbReference>
<organism evidence="2 3">
    <name type="scientific">Streptosporangium longisporum</name>
    <dbReference type="NCBI Taxonomy" id="46187"/>
    <lineage>
        <taxon>Bacteria</taxon>
        <taxon>Bacillati</taxon>
        <taxon>Actinomycetota</taxon>
        <taxon>Actinomycetes</taxon>
        <taxon>Streptosporangiales</taxon>
        <taxon>Streptosporangiaceae</taxon>
        <taxon>Streptosporangium</taxon>
    </lineage>
</organism>
<dbReference type="InterPro" id="IPR006619">
    <property type="entry name" value="PGRP_domain_met/bac"/>
</dbReference>
<dbReference type="InterPro" id="IPR036366">
    <property type="entry name" value="PGBDSf"/>
</dbReference>
<sequence length="271" mass="29919">MTTMVTRAGWRARRPTSSYTQLPRARGVKVHYTGGYVSPKIVDDHDICLELMRTFQRQHIDANGWSDFAYNLAGCPHRRLLEGRGFGVMSAANGPGLNDDHYAILALVGSSGFTQPTDDLLHAVRDGIELLRKHGAGTEIKGHRDGYSTSCPGGPLYAWVRKGAPRPREAPAKPKPPKPVKVVWDGDVPRWPGRVLKHVGGAMMRGEDVRVWQDKMARRGWKLDVDGVFGEQSADVARGYRRATGLPAGDTVDKATWAMTWSWTPPPEKSA</sequence>
<keyword evidence="3" id="KW-1185">Reference proteome</keyword>
<name>A0ABP6LCS5_9ACTN</name>